<dbReference type="EMBL" id="CADCUW010000286">
    <property type="protein sequence ID" value="CAA9416718.1"/>
    <property type="molecule type" value="Genomic_DNA"/>
</dbReference>
<gene>
    <name evidence="1" type="ORF">AVDCRST_MAG01-01-1977</name>
</gene>
<dbReference type="AlphaFoldDB" id="A0A6J4PHV3"/>
<evidence type="ECO:0000313" key="1">
    <source>
        <dbReference type="EMBL" id="CAA9416718.1"/>
    </source>
</evidence>
<name>A0A6J4PHV3_9ACTN</name>
<proteinExistence type="predicted"/>
<reference evidence="1" key="1">
    <citation type="submission" date="2020-02" db="EMBL/GenBank/DDBJ databases">
        <authorList>
            <person name="Meier V. D."/>
        </authorList>
    </citation>
    <scope>NUCLEOTIDE SEQUENCE</scope>
    <source>
        <strain evidence="1">AVDCRST_MAG01</strain>
    </source>
</reference>
<protein>
    <submittedName>
        <fullName evidence="1">Uncharacterized protein</fullName>
    </submittedName>
</protein>
<sequence>MAANQFRNVSDLLLGASERYRTARATIVRRRRGDLATEAENRYVEYGFGHGILSNFDPPFDVPRYRRYADLEEVSRLWHERPDRWRQETEAGDGSGTVYRVADGKGPWWYYEAPDRAHYSPTNDGGFSPDVELSCLLDPYEIRYGLGDCDLRIVGGAERLGRDTVEVEARAVSWDYAPVGPFWDGADDYLISVDAEIGVILRFASRLRGEECDAFEVTGLAFDEGFPRGTFFLDLPGVEFEGID</sequence>
<accession>A0A6J4PHV3</accession>
<organism evidence="1">
    <name type="scientific">uncultured Rubrobacteraceae bacterium</name>
    <dbReference type="NCBI Taxonomy" id="349277"/>
    <lineage>
        <taxon>Bacteria</taxon>
        <taxon>Bacillati</taxon>
        <taxon>Actinomycetota</taxon>
        <taxon>Rubrobacteria</taxon>
        <taxon>Rubrobacterales</taxon>
        <taxon>Rubrobacteraceae</taxon>
        <taxon>environmental samples</taxon>
    </lineage>
</organism>